<dbReference type="EMBL" id="RRZA01000029">
    <property type="protein sequence ID" value="MBE0457919.1"/>
    <property type="molecule type" value="Genomic_DNA"/>
</dbReference>
<dbReference type="SMART" id="SM00891">
    <property type="entry name" value="ERCC4"/>
    <property type="match status" value="1"/>
</dbReference>
<feature type="transmembrane region" description="Helical" evidence="2">
    <location>
        <begin position="99"/>
        <end position="118"/>
    </location>
</feature>
<dbReference type="Gene3D" id="3.40.50.10130">
    <property type="match status" value="1"/>
</dbReference>
<dbReference type="Gene3D" id="1.10.150.20">
    <property type="entry name" value="5' to 3' exonuclease, C-terminal subdomain"/>
    <property type="match status" value="1"/>
</dbReference>
<keyword evidence="6" id="KW-1185">Reference proteome</keyword>
<protein>
    <submittedName>
        <fullName evidence="5">Multidrug MFS transporter</fullName>
    </submittedName>
</protein>
<feature type="domain" description="Helix-hairpin-helix DNA-binding motif class 1" evidence="3">
    <location>
        <begin position="158"/>
        <end position="177"/>
    </location>
</feature>
<evidence type="ECO:0000259" key="3">
    <source>
        <dbReference type="SMART" id="SM00278"/>
    </source>
</evidence>
<keyword evidence="2" id="KW-0472">Membrane</keyword>
<dbReference type="InterPro" id="IPR003583">
    <property type="entry name" value="Hlx-hairpin-Hlx_DNA-bd_motif"/>
</dbReference>
<gene>
    <name evidence="5" type="ORF">EI167_10755</name>
</gene>
<comment type="caution">
    <text evidence="5">The sequence shown here is derived from an EMBL/GenBank/DDBJ whole genome shotgun (WGS) entry which is preliminary data.</text>
</comment>
<keyword evidence="1" id="KW-0378">Hydrolase</keyword>
<dbReference type="Pfam" id="PF14520">
    <property type="entry name" value="HHH_5"/>
    <property type="match status" value="1"/>
</dbReference>
<dbReference type="PANTHER" id="PTHR13451:SF0">
    <property type="entry name" value="CROSSOVER JUNCTION ENDONUCLEASE MUS81"/>
    <property type="match status" value="1"/>
</dbReference>
<dbReference type="RefSeq" id="WP_064665004.1">
    <property type="nucleotide sequence ID" value="NZ_BDDT01000001.1"/>
</dbReference>
<evidence type="ECO:0000259" key="4">
    <source>
        <dbReference type="SMART" id="SM00891"/>
    </source>
</evidence>
<dbReference type="PANTHER" id="PTHR13451">
    <property type="entry name" value="CLASS II CROSSOVER JUNCTION ENDONUCLEASE MUS81"/>
    <property type="match status" value="1"/>
</dbReference>
<evidence type="ECO:0000313" key="5">
    <source>
        <dbReference type="EMBL" id="MBE0457919.1"/>
    </source>
</evidence>
<dbReference type="InterPro" id="IPR033309">
    <property type="entry name" value="Mus81"/>
</dbReference>
<dbReference type="InterPro" id="IPR010994">
    <property type="entry name" value="RuvA_2-like"/>
</dbReference>
<dbReference type="InterPro" id="IPR006166">
    <property type="entry name" value="ERCC4_domain"/>
</dbReference>
<proteinExistence type="predicted"/>
<evidence type="ECO:0000256" key="2">
    <source>
        <dbReference type="SAM" id="Phobius"/>
    </source>
</evidence>
<dbReference type="Proteomes" id="UP000707245">
    <property type="component" value="Unassembled WGS sequence"/>
</dbReference>
<organism evidence="5 6">
    <name type="scientific">Pseudoalteromonas prydzensis</name>
    <dbReference type="NCBI Taxonomy" id="182141"/>
    <lineage>
        <taxon>Bacteria</taxon>
        <taxon>Pseudomonadati</taxon>
        <taxon>Pseudomonadota</taxon>
        <taxon>Gammaproteobacteria</taxon>
        <taxon>Alteromonadales</taxon>
        <taxon>Pseudoalteromonadaceae</taxon>
        <taxon>Pseudoalteromonas</taxon>
    </lineage>
</organism>
<feature type="domain" description="Helix-hairpin-helix DNA-binding motif class 1" evidence="3">
    <location>
        <begin position="190"/>
        <end position="209"/>
    </location>
</feature>
<dbReference type="SUPFAM" id="SSF47781">
    <property type="entry name" value="RuvA domain 2-like"/>
    <property type="match status" value="1"/>
</dbReference>
<evidence type="ECO:0000256" key="1">
    <source>
        <dbReference type="ARBA" id="ARBA00022801"/>
    </source>
</evidence>
<evidence type="ECO:0000313" key="6">
    <source>
        <dbReference type="Proteomes" id="UP000707245"/>
    </source>
</evidence>
<dbReference type="InterPro" id="IPR011335">
    <property type="entry name" value="Restrct_endonuc-II-like"/>
</dbReference>
<dbReference type="GeneID" id="303295246"/>
<feature type="domain" description="ERCC4" evidence="4">
    <location>
        <begin position="5"/>
        <end position="86"/>
    </location>
</feature>
<dbReference type="SMART" id="SM00278">
    <property type="entry name" value="HhH1"/>
    <property type="match status" value="2"/>
</dbReference>
<dbReference type="SUPFAM" id="SSF52980">
    <property type="entry name" value="Restriction endonuclease-like"/>
    <property type="match status" value="1"/>
</dbReference>
<keyword evidence="2" id="KW-1133">Transmembrane helix</keyword>
<accession>A0ABR9FM95</accession>
<sequence>MDNIHIIADDRERRSNTLSILKQRTDILFTVERLPIGDYFINGWLLIERKQLCDLVESLISGRLFNQASRLANSGFKTAILIEGNARDIANYKVHRHSILGALVTLTIVFGISILRAADSRESVALMVFAAQQQIKQLKTDLPRFGRRPKTVKARQLYILQGLPSVGPVLAKRLLAHFGSVKGVLSADIDALRNIEGVGKEIATKIVAVIS</sequence>
<reference evidence="5 6" key="1">
    <citation type="submission" date="2020-07" db="EMBL/GenBank/DDBJ databases">
        <title>Halophilic bacteria isolated from french cheeses.</title>
        <authorList>
            <person name="Kothe C.I."/>
            <person name="Farah-Kraiem B."/>
            <person name="Renault P."/>
            <person name="Dridi B."/>
        </authorList>
    </citation>
    <scope>NUCLEOTIDE SEQUENCE [LARGE SCALE GENOMIC DNA]</scope>
    <source>
        <strain evidence="5 6">FME14</strain>
    </source>
</reference>
<dbReference type="Pfam" id="PF02732">
    <property type="entry name" value="ERCC4"/>
    <property type="match status" value="1"/>
</dbReference>
<name>A0ABR9FM95_9GAMM</name>
<keyword evidence="2" id="KW-0812">Transmembrane</keyword>